<evidence type="ECO:0000256" key="3">
    <source>
        <dbReference type="ARBA" id="ARBA00022679"/>
    </source>
</evidence>
<comment type="subunit">
    <text evidence="4">Homodimer.</text>
</comment>
<feature type="binding site" evidence="4">
    <location>
        <position position="225"/>
    </location>
    <ligand>
        <name>(6R)-5,10-methylene-5,6,7,8-tetrahydrofolate</name>
        <dbReference type="ChEBI" id="CHEBI:15636"/>
    </ligand>
</feature>
<dbReference type="InterPro" id="IPR000398">
    <property type="entry name" value="Thymidylate_synthase"/>
</dbReference>
<dbReference type="PRINTS" id="PR00108">
    <property type="entry name" value="THYMDSNTHASE"/>
</dbReference>
<dbReference type="PATRIC" id="fig|1229205.11.peg.2994"/>
<dbReference type="HOGENOM" id="CLU_021669_0_1_4"/>
<dbReference type="InterPro" id="IPR045097">
    <property type="entry name" value="Thymidate_synth/dCMP_Mease"/>
</dbReference>
<dbReference type="InterPro" id="IPR036926">
    <property type="entry name" value="Thymidate_synth/dCMP_Mease_sf"/>
</dbReference>
<evidence type="ECO:0000313" key="7">
    <source>
        <dbReference type="Proteomes" id="UP000010105"/>
    </source>
</evidence>
<dbReference type="GO" id="GO:0004799">
    <property type="term" value="F:thymidylate synthase activity"/>
    <property type="evidence" value="ECO:0007669"/>
    <property type="project" value="UniProtKB-UniRule"/>
</dbReference>
<dbReference type="KEGG" id="bpx:BUPH_03163"/>
<evidence type="ECO:0000256" key="1">
    <source>
        <dbReference type="ARBA" id="ARBA00011947"/>
    </source>
</evidence>
<dbReference type="Proteomes" id="UP000010105">
    <property type="component" value="Chromosome 1"/>
</dbReference>
<sequence>MRRAEGTRMKQYLDLVRTILDTGTWQENRTGIRTISMPGAMLRFDLQQGFPAVTTKKLAFKSAVGELVGFLRASRSAADFRDLGCKVWDANANQNPQWLANPYREGPDDLGDVYGVQWRQWPAYKVLDAGAAAQLADATARGFRVMTEFDENGSRKVLLYKAIDQLRQCLDTIMQNPSDRRILFHAWNPAVLDQIALPACHLLYQFLPNVARREISLCLYIRSNDVGLGTPFNLTEGAALLHLVGRLTGYTPRWFTYFIGDAHIYENQLDMLQQQLTREPYDSPTLAISDRVPDYAQTGVYEPEWLEKIEPSDFSLIGYRHHEPLTAPMAV</sequence>
<dbReference type="EC" id="2.1.1.45" evidence="1 4"/>
<comment type="function">
    <text evidence="4">Catalyzes the reductive methylation of 2'-deoxyuridine-5'-monophosphate (dUMP) to 2'-deoxythymidine-5'-monophosphate (dTMP) while utilizing 5,10-methylenetetrahydrofolate (mTHF) as the methyl donor and reductant in the reaction, yielding dihydrofolate (DHF) as a by-product. This enzymatic reaction provides an intracellular de novo source of dTMP, an essential precursor for DNA biosynthesis.</text>
</comment>
<dbReference type="SUPFAM" id="SSF55831">
    <property type="entry name" value="Thymidylate synthase/dCMP hydroxymethylase"/>
    <property type="match status" value="1"/>
</dbReference>
<gene>
    <name evidence="4" type="primary">thyA</name>
    <name evidence="6" type="ORF">BUPH_03163</name>
</gene>
<dbReference type="HAMAP" id="MF_00008">
    <property type="entry name" value="Thymidy_synth_bact"/>
    <property type="match status" value="1"/>
</dbReference>
<dbReference type="GO" id="GO:0006235">
    <property type="term" value="P:dTTP biosynthetic process"/>
    <property type="evidence" value="ECO:0007669"/>
    <property type="project" value="UniProtKB-UniRule"/>
</dbReference>
<feature type="binding site" evidence="4">
    <location>
        <position position="330"/>
    </location>
    <ligand>
        <name>(6R)-5,10-methylene-5,6,7,8-tetrahydrofolate</name>
        <dbReference type="ChEBI" id="CHEBI:15636"/>
    </ligand>
</feature>
<dbReference type="EMBL" id="CP003863">
    <property type="protein sequence ID" value="AFT86737.1"/>
    <property type="molecule type" value="Genomic_DNA"/>
</dbReference>
<dbReference type="eggNOG" id="COG0207">
    <property type="taxonomic scope" value="Bacteria"/>
</dbReference>
<dbReference type="Gene3D" id="3.30.572.10">
    <property type="entry name" value="Thymidylate synthase/dCMP hydroxymethylase domain"/>
    <property type="match status" value="1"/>
</dbReference>
<keyword evidence="4" id="KW-0545">Nucleotide biosynthesis</keyword>
<evidence type="ECO:0000313" key="6">
    <source>
        <dbReference type="EMBL" id="AFT86737.1"/>
    </source>
</evidence>
<feature type="active site" description="Nucleophile" evidence="4">
    <location>
        <position position="200"/>
    </location>
</feature>
<dbReference type="STRING" id="1229205.BUPH_03163"/>
<evidence type="ECO:0000259" key="5">
    <source>
        <dbReference type="Pfam" id="PF00303"/>
    </source>
</evidence>
<dbReference type="InterPro" id="IPR023451">
    <property type="entry name" value="Thymidate_synth/dCMP_Mease_dom"/>
</dbReference>
<feature type="binding site" description="in other chain" evidence="4">
    <location>
        <position position="29"/>
    </location>
    <ligand>
        <name>dUMP</name>
        <dbReference type="ChEBI" id="CHEBI:246422"/>
        <note>ligand shared between dimeric partners</note>
    </ligand>
</feature>
<feature type="binding site" description="in other chain" evidence="4">
    <location>
        <begin position="222"/>
        <end position="225"/>
    </location>
    <ligand>
        <name>dUMP</name>
        <dbReference type="ChEBI" id="CHEBI:246422"/>
        <note>ligand shared between dimeric partners</note>
    </ligand>
</feature>
<dbReference type="UniPathway" id="UPA00575"/>
<dbReference type="PANTHER" id="PTHR11548:SF9">
    <property type="entry name" value="THYMIDYLATE SYNTHASE"/>
    <property type="match status" value="1"/>
</dbReference>
<evidence type="ECO:0000256" key="4">
    <source>
        <dbReference type="HAMAP-Rule" id="MF_00008"/>
    </source>
</evidence>
<dbReference type="CDD" id="cd00351">
    <property type="entry name" value="TS_Pyrimidine_HMase"/>
    <property type="match status" value="1"/>
</dbReference>
<dbReference type="Pfam" id="PF00303">
    <property type="entry name" value="Thymidylat_synt"/>
    <property type="match status" value="1"/>
</dbReference>
<dbReference type="GO" id="GO:0032259">
    <property type="term" value="P:methylation"/>
    <property type="evidence" value="ECO:0007669"/>
    <property type="project" value="UniProtKB-KW"/>
</dbReference>
<dbReference type="GO" id="GO:0006231">
    <property type="term" value="P:dTMP biosynthetic process"/>
    <property type="evidence" value="ECO:0007669"/>
    <property type="project" value="UniProtKB-UniRule"/>
</dbReference>
<comment type="subcellular location">
    <subcellularLocation>
        <location evidence="4">Cytoplasm</location>
    </subcellularLocation>
</comment>
<feature type="binding site" description="in other chain" evidence="4">
    <location>
        <begin position="263"/>
        <end position="265"/>
    </location>
    <ligand>
        <name>dUMP</name>
        <dbReference type="ChEBI" id="CHEBI:246422"/>
        <note>ligand shared between dimeric partners</note>
    </ligand>
</feature>
<dbReference type="GO" id="GO:0005829">
    <property type="term" value="C:cytosol"/>
    <property type="evidence" value="ECO:0007669"/>
    <property type="project" value="TreeGrafter"/>
</dbReference>
<dbReference type="AlphaFoldDB" id="K0DQ43"/>
<comment type="catalytic activity">
    <reaction evidence="4">
        <text>dUMP + (6R)-5,10-methylene-5,6,7,8-tetrahydrofolate = 7,8-dihydrofolate + dTMP</text>
        <dbReference type="Rhea" id="RHEA:12104"/>
        <dbReference type="ChEBI" id="CHEBI:15636"/>
        <dbReference type="ChEBI" id="CHEBI:57451"/>
        <dbReference type="ChEBI" id="CHEBI:63528"/>
        <dbReference type="ChEBI" id="CHEBI:246422"/>
        <dbReference type="EC" id="2.1.1.45"/>
    </reaction>
</comment>
<name>K0DQ43_9BURK</name>
<feature type="domain" description="Thymidylate synthase/dCMP hydroxymethylase" evidence="5">
    <location>
        <begin position="10"/>
        <end position="331"/>
    </location>
</feature>
<comment type="similarity">
    <text evidence="4">Belongs to the thymidylate synthase family. Bacterial-type ThyA subfamily.</text>
</comment>
<dbReference type="NCBIfam" id="TIGR03284">
    <property type="entry name" value="thym_sym"/>
    <property type="match status" value="1"/>
</dbReference>
<comment type="caution">
    <text evidence="4">Lacks conserved residue(s) required for the propagation of feature annotation.</text>
</comment>
<comment type="pathway">
    <text evidence="4">Pyrimidine metabolism; dTTP biosynthesis.</text>
</comment>
<feature type="binding site" description="in other chain" evidence="4">
    <location>
        <position position="233"/>
    </location>
    <ligand>
        <name>dUMP</name>
        <dbReference type="ChEBI" id="CHEBI:246422"/>
        <note>ligand shared between dimeric partners</note>
    </ligand>
</feature>
<dbReference type="PANTHER" id="PTHR11548">
    <property type="entry name" value="THYMIDYLATE SYNTHASE 1"/>
    <property type="match status" value="1"/>
</dbReference>
<dbReference type="NCBIfam" id="NF010393">
    <property type="entry name" value="PRK13821.1"/>
    <property type="match status" value="1"/>
</dbReference>
<keyword evidence="2 4" id="KW-0489">Methyltransferase</keyword>
<keyword evidence="3 4" id="KW-0808">Transferase</keyword>
<keyword evidence="4" id="KW-0963">Cytoplasm</keyword>
<reference evidence="6 7" key="1">
    <citation type="journal article" date="2012" name="J. Bacteriol.">
        <title>Complete Genome Sequence of Burkholderia phenoliruptrix BR3459a (CLA1), a Heat-Tolerant, Nitrogen-Fixing Symbiont of Mimosa flocculosa.</title>
        <authorList>
            <person name="de Oliveira Cunha C."/>
            <person name="Goda Zuleta L.F."/>
            <person name="Paula de Almeida L.G."/>
            <person name="Prioli Ciapina L."/>
            <person name="Lustrino Borges W."/>
            <person name="Pitard R.M."/>
            <person name="Baldani J.I."/>
            <person name="Straliotto R."/>
            <person name="de Faria S.M."/>
            <person name="Hungria M."/>
            <person name="Sousa Cavada B."/>
            <person name="Mercante F.M."/>
            <person name="Ribeiro de Vasconcelos A.T."/>
        </authorList>
    </citation>
    <scope>NUCLEOTIDE SEQUENCE [LARGE SCALE GENOMIC DNA]</scope>
    <source>
        <strain evidence="6 7">BR3459a</strain>
    </source>
</reference>
<organism evidence="6 7">
    <name type="scientific">Paraburkholderia phenoliruptrix BR3459a</name>
    <dbReference type="NCBI Taxonomy" id="1229205"/>
    <lineage>
        <taxon>Bacteria</taxon>
        <taxon>Pseudomonadati</taxon>
        <taxon>Pseudomonadota</taxon>
        <taxon>Betaproteobacteria</taxon>
        <taxon>Burkholderiales</taxon>
        <taxon>Burkholderiaceae</taxon>
        <taxon>Paraburkholderia</taxon>
    </lineage>
</organism>
<feature type="binding site" evidence="4">
    <location>
        <begin position="180"/>
        <end position="181"/>
    </location>
    <ligand>
        <name>dUMP</name>
        <dbReference type="ChEBI" id="CHEBI:246422"/>
        <note>ligand shared between dimeric partners</note>
    </ligand>
</feature>
<protein>
    <recommendedName>
        <fullName evidence="1 4">Thymidylate synthase</fullName>
        <shortName evidence="4">TS</shortName>
        <shortName evidence="4">TSase</shortName>
        <ecNumber evidence="1 4">2.1.1.45</ecNumber>
    </recommendedName>
</protein>
<accession>K0DQ43</accession>
<proteinExistence type="inferred from homology"/>
<evidence type="ECO:0000256" key="2">
    <source>
        <dbReference type="ARBA" id="ARBA00022603"/>
    </source>
</evidence>